<evidence type="ECO:0000313" key="1">
    <source>
        <dbReference type="EMBL" id="ORY27306.1"/>
    </source>
</evidence>
<dbReference type="Proteomes" id="UP000193642">
    <property type="component" value="Unassembled WGS sequence"/>
</dbReference>
<proteinExistence type="predicted"/>
<sequence length="54" mass="6454">MVEGQAVQQQDRRMWFECRLPCKQRVPTTTDAFNNDSQFIKLYSNGVTRSTEWR</sequence>
<keyword evidence="2" id="KW-1185">Reference proteome</keyword>
<dbReference type="AlphaFoldDB" id="A0A1Y2AXT9"/>
<dbReference type="EMBL" id="MCGO01000103">
    <property type="protein sequence ID" value="ORY27306.1"/>
    <property type="molecule type" value="Genomic_DNA"/>
</dbReference>
<comment type="caution">
    <text evidence="1">The sequence shown here is derived from an EMBL/GenBank/DDBJ whole genome shotgun (WGS) entry which is preliminary data.</text>
</comment>
<accession>A0A1Y2AXT9</accession>
<name>A0A1Y2AXT9_9FUNG</name>
<organism evidence="1 2">
    <name type="scientific">Rhizoclosmatium globosum</name>
    <dbReference type="NCBI Taxonomy" id="329046"/>
    <lineage>
        <taxon>Eukaryota</taxon>
        <taxon>Fungi</taxon>
        <taxon>Fungi incertae sedis</taxon>
        <taxon>Chytridiomycota</taxon>
        <taxon>Chytridiomycota incertae sedis</taxon>
        <taxon>Chytridiomycetes</taxon>
        <taxon>Chytridiales</taxon>
        <taxon>Chytriomycetaceae</taxon>
        <taxon>Rhizoclosmatium</taxon>
    </lineage>
</organism>
<evidence type="ECO:0000313" key="2">
    <source>
        <dbReference type="Proteomes" id="UP000193642"/>
    </source>
</evidence>
<protein>
    <submittedName>
        <fullName evidence="1">Uncharacterized protein</fullName>
    </submittedName>
</protein>
<reference evidence="1 2" key="1">
    <citation type="submission" date="2016-07" db="EMBL/GenBank/DDBJ databases">
        <title>Pervasive Adenine N6-methylation of Active Genes in Fungi.</title>
        <authorList>
            <consortium name="DOE Joint Genome Institute"/>
            <person name="Mondo S.J."/>
            <person name="Dannebaum R.O."/>
            <person name="Kuo R.C."/>
            <person name="Labutti K."/>
            <person name="Haridas S."/>
            <person name="Kuo A."/>
            <person name="Salamov A."/>
            <person name="Ahrendt S.R."/>
            <person name="Lipzen A."/>
            <person name="Sullivan W."/>
            <person name="Andreopoulos W.B."/>
            <person name="Clum A."/>
            <person name="Lindquist E."/>
            <person name="Daum C."/>
            <person name="Ramamoorthy G.K."/>
            <person name="Gryganskyi A."/>
            <person name="Culley D."/>
            <person name="Magnuson J.K."/>
            <person name="James T.Y."/>
            <person name="O'Malley M.A."/>
            <person name="Stajich J.E."/>
            <person name="Spatafora J.W."/>
            <person name="Visel A."/>
            <person name="Grigoriev I.V."/>
        </authorList>
    </citation>
    <scope>NUCLEOTIDE SEQUENCE [LARGE SCALE GENOMIC DNA]</scope>
    <source>
        <strain evidence="1 2">JEL800</strain>
    </source>
</reference>
<gene>
    <name evidence="1" type="ORF">BCR33DRAFT_725654</name>
</gene>